<sequence length="87" mass="9181">MAQMTVTARDHALLRALIARHSYRALAEEVGCSHATIGYLAKQPKRRVALELAGRLESALGARPGDLFTFNADGNAAAYAAKGANDG</sequence>
<reference evidence="2 3" key="1">
    <citation type="submission" date="2017-06" db="EMBL/GenBank/DDBJ databases">
        <authorList>
            <person name="Kim H.J."/>
            <person name="Triplett B.A."/>
        </authorList>
    </citation>
    <scope>NUCLEOTIDE SEQUENCE [LARGE SCALE GENOMIC DNA]</scope>
    <source>
        <strain evidence="2 3">DSM 45207</strain>
    </source>
</reference>
<dbReference type="GO" id="GO:0003677">
    <property type="term" value="F:DNA binding"/>
    <property type="evidence" value="ECO:0007669"/>
    <property type="project" value="InterPro"/>
</dbReference>
<keyword evidence="3" id="KW-1185">Reference proteome</keyword>
<dbReference type="Proteomes" id="UP000198348">
    <property type="component" value="Unassembled WGS sequence"/>
</dbReference>
<evidence type="ECO:0000313" key="3">
    <source>
        <dbReference type="Proteomes" id="UP000198348"/>
    </source>
</evidence>
<accession>A0A238WDX5</accession>
<proteinExistence type="predicted"/>
<dbReference type="OrthoDB" id="5149062at2"/>
<dbReference type="AlphaFoldDB" id="A0A238WDX5"/>
<evidence type="ECO:0000313" key="2">
    <source>
        <dbReference type="EMBL" id="SNR44638.1"/>
    </source>
</evidence>
<gene>
    <name evidence="2" type="ORF">SAMN06265360_10667</name>
</gene>
<dbReference type="SUPFAM" id="SSF47413">
    <property type="entry name" value="lambda repressor-like DNA-binding domains"/>
    <property type="match status" value="1"/>
</dbReference>
<dbReference type="RefSeq" id="WP_141134598.1">
    <property type="nucleotide sequence ID" value="NZ_FZNW01000006.1"/>
</dbReference>
<feature type="domain" description="HTH cro/C1-type" evidence="1">
    <location>
        <begin position="22"/>
        <end position="73"/>
    </location>
</feature>
<protein>
    <recommendedName>
        <fullName evidence="1">HTH cro/C1-type domain-containing protein</fullName>
    </recommendedName>
</protein>
<evidence type="ECO:0000259" key="1">
    <source>
        <dbReference type="Pfam" id="PF13443"/>
    </source>
</evidence>
<dbReference type="InterPro" id="IPR010982">
    <property type="entry name" value="Lambda_DNA-bd_dom_sf"/>
</dbReference>
<organism evidence="2 3">
    <name type="scientific">Haloechinothrix alba</name>
    <dbReference type="NCBI Taxonomy" id="664784"/>
    <lineage>
        <taxon>Bacteria</taxon>
        <taxon>Bacillati</taxon>
        <taxon>Actinomycetota</taxon>
        <taxon>Actinomycetes</taxon>
        <taxon>Pseudonocardiales</taxon>
        <taxon>Pseudonocardiaceae</taxon>
        <taxon>Haloechinothrix</taxon>
    </lineage>
</organism>
<name>A0A238WDX5_9PSEU</name>
<dbReference type="InterPro" id="IPR001387">
    <property type="entry name" value="Cro/C1-type_HTH"/>
</dbReference>
<dbReference type="Pfam" id="PF13443">
    <property type="entry name" value="HTH_26"/>
    <property type="match status" value="1"/>
</dbReference>
<dbReference type="EMBL" id="FZNW01000006">
    <property type="protein sequence ID" value="SNR44638.1"/>
    <property type="molecule type" value="Genomic_DNA"/>
</dbReference>